<keyword evidence="2 4" id="KW-0732">Signal</keyword>
<feature type="domain" description="Secretion system C-terminal sorting" evidence="5">
    <location>
        <begin position="305"/>
        <end position="371"/>
    </location>
</feature>
<gene>
    <name evidence="6" type="ORF">C8D94_10653</name>
</gene>
<dbReference type="InterPro" id="IPR026444">
    <property type="entry name" value="Secre_tail"/>
</dbReference>
<evidence type="ECO:0000313" key="6">
    <source>
        <dbReference type="EMBL" id="RDK83840.1"/>
    </source>
</evidence>
<feature type="signal peptide" evidence="4">
    <location>
        <begin position="1"/>
        <end position="19"/>
    </location>
</feature>
<keyword evidence="1" id="KW-0433">Leucine-rich repeat</keyword>
<dbReference type="NCBIfam" id="TIGR04183">
    <property type="entry name" value="Por_Secre_tail"/>
    <property type="match status" value="1"/>
</dbReference>
<dbReference type="PROSITE" id="PS51450">
    <property type="entry name" value="LRR"/>
    <property type="match status" value="1"/>
</dbReference>
<accession>A0A370Q714</accession>
<dbReference type="RefSeq" id="WP_115124561.1">
    <property type="nucleotide sequence ID" value="NZ_QRAO01000006.1"/>
</dbReference>
<dbReference type="Pfam" id="PF18962">
    <property type="entry name" value="Por_Secre_tail"/>
    <property type="match status" value="1"/>
</dbReference>
<dbReference type="InterPro" id="IPR001611">
    <property type="entry name" value="Leu-rich_rpt"/>
</dbReference>
<dbReference type="Proteomes" id="UP000255317">
    <property type="component" value="Unassembled WGS sequence"/>
</dbReference>
<proteinExistence type="predicted"/>
<dbReference type="GO" id="GO:0035591">
    <property type="term" value="F:signaling adaptor activity"/>
    <property type="evidence" value="ECO:0007669"/>
    <property type="project" value="TreeGrafter"/>
</dbReference>
<evidence type="ECO:0000256" key="4">
    <source>
        <dbReference type="SAM" id="SignalP"/>
    </source>
</evidence>
<name>A0A370Q714_9FLAO</name>
<keyword evidence="7" id="KW-1185">Reference proteome</keyword>
<evidence type="ECO:0000259" key="5">
    <source>
        <dbReference type="Pfam" id="PF18962"/>
    </source>
</evidence>
<dbReference type="InterPro" id="IPR052574">
    <property type="entry name" value="CDIRP"/>
</dbReference>
<evidence type="ECO:0000256" key="3">
    <source>
        <dbReference type="ARBA" id="ARBA00022737"/>
    </source>
</evidence>
<dbReference type="EMBL" id="QRAO01000006">
    <property type="protein sequence ID" value="RDK83840.1"/>
    <property type="molecule type" value="Genomic_DNA"/>
</dbReference>
<evidence type="ECO:0000256" key="2">
    <source>
        <dbReference type="ARBA" id="ARBA00022729"/>
    </source>
</evidence>
<dbReference type="AlphaFoldDB" id="A0A370Q714"/>
<dbReference type="OrthoDB" id="8901262at2"/>
<dbReference type="InterPro" id="IPR032675">
    <property type="entry name" value="LRR_dom_sf"/>
</dbReference>
<keyword evidence="3" id="KW-0677">Repeat</keyword>
<evidence type="ECO:0000313" key="7">
    <source>
        <dbReference type="Proteomes" id="UP000255317"/>
    </source>
</evidence>
<feature type="chain" id="PRO_5016736849" evidence="4">
    <location>
        <begin position="20"/>
        <end position="374"/>
    </location>
</feature>
<dbReference type="Gene3D" id="3.80.10.10">
    <property type="entry name" value="Ribonuclease Inhibitor"/>
    <property type="match status" value="1"/>
</dbReference>
<organism evidence="6 7">
    <name type="scientific">Marinirhabdus gelatinilytica</name>
    <dbReference type="NCBI Taxonomy" id="1703343"/>
    <lineage>
        <taxon>Bacteria</taxon>
        <taxon>Pseudomonadati</taxon>
        <taxon>Bacteroidota</taxon>
        <taxon>Flavobacteriia</taxon>
        <taxon>Flavobacteriales</taxon>
        <taxon>Flavobacteriaceae</taxon>
    </lineage>
</organism>
<dbReference type="SUPFAM" id="SSF52058">
    <property type="entry name" value="L domain-like"/>
    <property type="match status" value="1"/>
</dbReference>
<evidence type="ECO:0000256" key="1">
    <source>
        <dbReference type="ARBA" id="ARBA00022614"/>
    </source>
</evidence>
<protein>
    <submittedName>
        <fullName evidence="6">Putative secreted protein (Por secretion system target)</fullName>
    </submittedName>
</protein>
<comment type="caution">
    <text evidence="6">The sequence shown here is derived from an EMBL/GenBank/DDBJ whole genome shotgun (WGS) entry which is preliminary data.</text>
</comment>
<sequence>MKHLMSILFAIYLTSLVNAQIVNIPDANFKTALLNHNPIIDTNSDGEIQVSEANDFSSSLNIIGQSISNPTGIEAFTNIVSLSADNNNISNIDLSNNIQITFLDIQGNELTNLDLSNNINLEVLSLANNPLGAVDISNLTNLELFFCESCELQDLDITNNASLKELYLNFNMIATIDLQQNNLLEKLIIGYNNLSSIDLSQNLNITRVFANENSLEEIDFSENVNISSIDLRENPQLTILNIQNGNNPLISTFRTTSCPNLTCIQVDPGIPGNVPPSWEFDPGVTFSEDCMFLGTEDMTPIEISIYPNPAITKLNINTTASIDVDNVIISNLQGQTYPADFQNSCVDVSNLSTGLYFIIMKTNQGTTTHKFLKQ</sequence>
<dbReference type="PANTHER" id="PTHR47566">
    <property type="match status" value="1"/>
</dbReference>
<dbReference type="PANTHER" id="PTHR47566:SF1">
    <property type="entry name" value="PROTEIN NUD1"/>
    <property type="match status" value="1"/>
</dbReference>
<reference evidence="6 7" key="1">
    <citation type="submission" date="2018-07" db="EMBL/GenBank/DDBJ databases">
        <title>Genomic Encyclopedia of Type Strains, Phase IV (KMG-IV): sequencing the most valuable type-strain genomes for metagenomic binning, comparative biology and taxonomic classification.</title>
        <authorList>
            <person name="Goeker M."/>
        </authorList>
    </citation>
    <scope>NUCLEOTIDE SEQUENCE [LARGE SCALE GENOMIC DNA]</scope>
    <source>
        <strain evidence="6 7">DSM 101478</strain>
    </source>
</reference>